<accession>A0ABM8IKY7</accession>
<dbReference type="SUPFAM" id="SSF51556">
    <property type="entry name" value="Metallo-dependent hydrolases"/>
    <property type="match status" value="1"/>
</dbReference>
<evidence type="ECO:0000313" key="2">
    <source>
        <dbReference type="Proteomes" id="UP001432099"/>
    </source>
</evidence>
<sequence length="312" mass="34842">MIFDTHTDILYNIVKHRLKGERGVVENYHIPELLEGNVTGGIWTYYTDINNELLTDFDQAIQYIIDELQGSENVQVVTTKSDWADHKVNVILGLEGLASIRDINHIVELYNKGFRHAMLTWNEQNQFATGVGSEEEAGLTRLGCELVKKMNELGMVIDVSHANVQTFEDILSVTTAPVIASHSNCYSLEPHPRNLTDEQIKEIAIVDGVIGVTAVSKFTNPLKPDVASLVNHIDYLRDLVGTRHISLGFDFMNYLNAGEANLIDCQSAASASLVIDELINRGYSSMDINGITHVNAKRVINYILRDDEKTLD</sequence>
<organism evidence="1 2">
    <name type="scientific">Turicibacter faecis</name>
    <dbReference type="NCBI Taxonomy" id="2963365"/>
    <lineage>
        <taxon>Bacteria</taxon>
        <taxon>Bacillati</taxon>
        <taxon>Bacillota</taxon>
        <taxon>Erysipelotrichia</taxon>
        <taxon>Erysipelotrichales</taxon>
        <taxon>Turicibacteraceae</taxon>
        <taxon>Turicibacter</taxon>
    </lineage>
</organism>
<dbReference type="RefSeq" id="WP_161832215.1">
    <property type="nucleotide sequence ID" value="NZ_AP028127.1"/>
</dbReference>
<dbReference type="Pfam" id="PF01244">
    <property type="entry name" value="Peptidase_M19"/>
    <property type="match status" value="1"/>
</dbReference>
<dbReference type="Gene3D" id="3.20.20.140">
    <property type="entry name" value="Metal-dependent hydrolases"/>
    <property type="match status" value="1"/>
</dbReference>
<dbReference type="PANTHER" id="PTHR10443">
    <property type="entry name" value="MICROSOMAL DIPEPTIDASE"/>
    <property type="match status" value="1"/>
</dbReference>
<reference evidence="1" key="1">
    <citation type="journal article" date="2024" name="Int. J. Syst. Evol. Microbiol.">
        <title>Turicibacter faecis sp. nov., isolated from faeces of heart failure mouse model.</title>
        <authorList>
            <person name="Imamura Y."/>
            <person name="Motooka D."/>
            <person name="Nakajima Y."/>
            <person name="Ito S."/>
            <person name="Kitakaze M."/>
            <person name="Iida T."/>
            <person name="Nakamura S."/>
        </authorList>
    </citation>
    <scope>NUCLEOTIDE SEQUENCE</scope>
    <source>
        <strain evidence="1">TC023</strain>
    </source>
</reference>
<evidence type="ECO:0000313" key="1">
    <source>
        <dbReference type="EMBL" id="BEH91915.1"/>
    </source>
</evidence>
<protein>
    <submittedName>
        <fullName evidence="1">Peptidase</fullName>
    </submittedName>
</protein>
<dbReference type="InterPro" id="IPR032466">
    <property type="entry name" value="Metal_Hydrolase"/>
</dbReference>
<dbReference type="PANTHER" id="PTHR10443:SF12">
    <property type="entry name" value="DIPEPTIDASE"/>
    <property type="match status" value="1"/>
</dbReference>
<name>A0ABM8IKY7_9FIRM</name>
<gene>
    <name evidence="1" type="ORF">T23_20170</name>
</gene>
<proteinExistence type="predicted"/>
<keyword evidence="2" id="KW-1185">Reference proteome</keyword>
<dbReference type="Proteomes" id="UP001432099">
    <property type="component" value="Chromosome"/>
</dbReference>
<dbReference type="PROSITE" id="PS51365">
    <property type="entry name" value="RENAL_DIPEPTIDASE_2"/>
    <property type="match status" value="1"/>
</dbReference>
<dbReference type="InterPro" id="IPR008257">
    <property type="entry name" value="Pept_M19"/>
</dbReference>
<dbReference type="EMBL" id="AP028127">
    <property type="protein sequence ID" value="BEH91915.1"/>
    <property type="molecule type" value="Genomic_DNA"/>
</dbReference>